<dbReference type="Pfam" id="PF00636">
    <property type="entry name" value="Ribonuclease_3"/>
    <property type="match status" value="1"/>
</dbReference>
<dbReference type="Gene3D" id="1.10.1520.10">
    <property type="entry name" value="Ribonuclease III domain"/>
    <property type="match status" value="1"/>
</dbReference>
<dbReference type="PROSITE" id="PS50142">
    <property type="entry name" value="RNASE_3_2"/>
    <property type="match status" value="1"/>
</dbReference>
<sequence>MDTSTFRTFIQAQLKIARINKEHREIFTDSDAMKLFLTAFTDPTYDAKNNYQTLEFIGDGIMHAILSQYIPRRFPGLASGESKYSKKSTGEGVLSKTRRFLEQRKTLSDFALKRGFWDHVLADEDTKTKLRKETLENVYEAFVGALVEIVDQRVKQGLGYNYAYNYASASLDDLKIEISKENLDDPITRLNELYKANELKGDSQPLKWGDAAYYTDKLYIPRLDQHPAKVYRVRGNLYFSTKDKVAYVFYDKKWTHVSLVPLMDLRPLKLSEEEPDPDTLQMMWYAGVYGFPDLIGHAPDVILDKLSPNQILKNPDKYSAEIIGQGLHFKKTDSRKLAAAQALHYLHGKGIKK</sequence>
<accession>A0A481YXL3</accession>
<proteinExistence type="predicted"/>
<dbReference type="GO" id="GO:0004525">
    <property type="term" value="F:ribonuclease III activity"/>
    <property type="evidence" value="ECO:0007669"/>
    <property type="project" value="InterPro"/>
</dbReference>
<evidence type="ECO:0000259" key="1">
    <source>
        <dbReference type="PROSITE" id="PS50142"/>
    </source>
</evidence>
<gene>
    <name evidence="2" type="ORF">LCMAC201_05000</name>
</gene>
<dbReference type="SMART" id="SM00535">
    <property type="entry name" value="RIBOc"/>
    <property type="match status" value="1"/>
</dbReference>
<organism evidence="2">
    <name type="scientific">Marseillevirus LCMAC201</name>
    <dbReference type="NCBI Taxonomy" id="2506605"/>
    <lineage>
        <taxon>Viruses</taxon>
        <taxon>Varidnaviria</taxon>
        <taxon>Bamfordvirae</taxon>
        <taxon>Nucleocytoviricota</taxon>
        <taxon>Megaviricetes</taxon>
        <taxon>Pimascovirales</taxon>
        <taxon>Pimascovirales incertae sedis</taxon>
        <taxon>Marseilleviridae</taxon>
    </lineage>
</organism>
<reference evidence="2" key="1">
    <citation type="journal article" date="2019" name="MBio">
        <title>Virus Genomes from Deep Sea Sediments Expand the Ocean Megavirome and Support Independent Origins of Viral Gigantism.</title>
        <authorList>
            <person name="Backstrom D."/>
            <person name="Yutin N."/>
            <person name="Jorgensen S.L."/>
            <person name="Dharamshi J."/>
            <person name="Homa F."/>
            <person name="Zaremba-Niedwiedzka K."/>
            <person name="Spang A."/>
            <person name="Wolf Y.I."/>
            <person name="Koonin E.V."/>
            <person name="Ettema T.J."/>
        </authorList>
    </citation>
    <scope>NUCLEOTIDE SEQUENCE</scope>
</reference>
<dbReference type="CDD" id="cd00593">
    <property type="entry name" value="RIBOc"/>
    <property type="match status" value="1"/>
</dbReference>
<dbReference type="SUPFAM" id="SSF69065">
    <property type="entry name" value="RNase III domain-like"/>
    <property type="match status" value="1"/>
</dbReference>
<dbReference type="InterPro" id="IPR036389">
    <property type="entry name" value="RNase_III_sf"/>
</dbReference>
<feature type="domain" description="RNase III" evidence="1">
    <location>
        <begin position="19"/>
        <end position="146"/>
    </location>
</feature>
<name>A0A481YXL3_9VIRU</name>
<protein>
    <submittedName>
        <fullName evidence="2">Ribonuclease III</fullName>
    </submittedName>
</protein>
<dbReference type="GO" id="GO:0006396">
    <property type="term" value="P:RNA processing"/>
    <property type="evidence" value="ECO:0007669"/>
    <property type="project" value="InterPro"/>
</dbReference>
<dbReference type="EMBL" id="MK500360">
    <property type="protein sequence ID" value="QBK87587.1"/>
    <property type="molecule type" value="Genomic_DNA"/>
</dbReference>
<evidence type="ECO:0000313" key="2">
    <source>
        <dbReference type="EMBL" id="QBK87587.1"/>
    </source>
</evidence>
<dbReference type="InterPro" id="IPR000999">
    <property type="entry name" value="RNase_III_dom"/>
</dbReference>